<name>A0A3N4IYD8_9PEZI</name>
<accession>A0A3N4IYD8</accession>
<evidence type="ECO:0000313" key="3">
    <source>
        <dbReference type="Proteomes" id="UP000276215"/>
    </source>
</evidence>
<sequence length="57" mass="6343">MESQCISHIQSLQATQAGPCFSFEKPLSHGPARPSRKKPGSVRPYPKPDGLAVWDHW</sequence>
<proteinExistence type="predicted"/>
<dbReference type="Proteomes" id="UP000276215">
    <property type="component" value="Unassembled WGS sequence"/>
</dbReference>
<reference evidence="2 3" key="1">
    <citation type="journal article" date="2018" name="Nat. Ecol. Evol.">
        <title>Pezizomycetes genomes reveal the molecular basis of ectomycorrhizal truffle lifestyle.</title>
        <authorList>
            <person name="Murat C."/>
            <person name="Payen T."/>
            <person name="Noel B."/>
            <person name="Kuo A."/>
            <person name="Morin E."/>
            <person name="Chen J."/>
            <person name="Kohler A."/>
            <person name="Krizsan K."/>
            <person name="Balestrini R."/>
            <person name="Da Silva C."/>
            <person name="Montanini B."/>
            <person name="Hainaut M."/>
            <person name="Levati E."/>
            <person name="Barry K.W."/>
            <person name="Belfiori B."/>
            <person name="Cichocki N."/>
            <person name="Clum A."/>
            <person name="Dockter R.B."/>
            <person name="Fauchery L."/>
            <person name="Guy J."/>
            <person name="Iotti M."/>
            <person name="Le Tacon F."/>
            <person name="Lindquist E.A."/>
            <person name="Lipzen A."/>
            <person name="Malagnac F."/>
            <person name="Mello A."/>
            <person name="Molinier V."/>
            <person name="Miyauchi S."/>
            <person name="Poulain J."/>
            <person name="Riccioni C."/>
            <person name="Rubini A."/>
            <person name="Sitrit Y."/>
            <person name="Splivallo R."/>
            <person name="Traeger S."/>
            <person name="Wang M."/>
            <person name="Zifcakova L."/>
            <person name="Wipf D."/>
            <person name="Zambonelli A."/>
            <person name="Paolocci F."/>
            <person name="Nowrousian M."/>
            <person name="Ottonello S."/>
            <person name="Baldrian P."/>
            <person name="Spatafora J.W."/>
            <person name="Henrissat B."/>
            <person name="Nagy L.G."/>
            <person name="Aury J.M."/>
            <person name="Wincker P."/>
            <person name="Grigoriev I.V."/>
            <person name="Bonfante P."/>
            <person name="Martin F.M."/>
        </authorList>
    </citation>
    <scope>NUCLEOTIDE SEQUENCE [LARGE SCALE GENOMIC DNA]</scope>
    <source>
        <strain evidence="2 3">120613-1</strain>
    </source>
</reference>
<organism evidence="2 3">
    <name type="scientific">Choiromyces venosus 120613-1</name>
    <dbReference type="NCBI Taxonomy" id="1336337"/>
    <lineage>
        <taxon>Eukaryota</taxon>
        <taxon>Fungi</taxon>
        <taxon>Dikarya</taxon>
        <taxon>Ascomycota</taxon>
        <taxon>Pezizomycotina</taxon>
        <taxon>Pezizomycetes</taxon>
        <taxon>Pezizales</taxon>
        <taxon>Tuberaceae</taxon>
        <taxon>Choiromyces</taxon>
    </lineage>
</organism>
<keyword evidence="3" id="KW-1185">Reference proteome</keyword>
<dbReference type="EMBL" id="ML120512">
    <property type="protein sequence ID" value="RPA90855.1"/>
    <property type="molecule type" value="Genomic_DNA"/>
</dbReference>
<evidence type="ECO:0000313" key="2">
    <source>
        <dbReference type="EMBL" id="RPA90855.1"/>
    </source>
</evidence>
<gene>
    <name evidence="2" type="ORF">L873DRAFT_1820402</name>
</gene>
<feature type="region of interest" description="Disordered" evidence="1">
    <location>
        <begin position="23"/>
        <end position="49"/>
    </location>
</feature>
<feature type="non-terminal residue" evidence="2">
    <location>
        <position position="57"/>
    </location>
</feature>
<protein>
    <submittedName>
        <fullName evidence="2">Uncharacterized protein</fullName>
    </submittedName>
</protein>
<evidence type="ECO:0000256" key="1">
    <source>
        <dbReference type="SAM" id="MobiDB-lite"/>
    </source>
</evidence>
<dbReference type="AlphaFoldDB" id="A0A3N4IYD8"/>